<dbReference type="Proteomes" id="UP000004664">
    <property type="component" value="Unassembled WGS sequence"/>
</dbReference>
<evidence type="ECO:0000256" key="4">
    <source>
        <dbReference type="ARBA" id="ARBA00022617"/>
    </source>
</evidence>
<comment type="pathway">
    <text evidence="2">Lipid metabolism.</text>
</comment>
<evidence type="ECO:0000313" key="14">
    <source>
        <dbReference type="EMBL" id="EGW20054.1"/>
    </source>
</evidence>
<dbReference type="InterPro" id="IPR005804">
    <property type="entry name" value="FA_desaturase_dom"/>
</dbReference>
<dbReference type="Pfam" id="PF00487">
    <property type="entry name" value="FA_desaturase"/>
    <property type="match status" value="1"/>
</dbReference>
<evidence type="ECO:0000256" key="3">
    <source>
        <dbReference type="ARBA" id="ARBA00009295"/>
    </source>
</evidence>
<dbReference type="EMBL" id="JH109153">
    <property type="protein sequence ID" value="EGW20054.1"/>
    <property type="molecule type" value="Genomic_DNA"/>
</dbReference>
<dbReference type="PANTHER" id="PTHR19353:SF30">
    <property type="entry name" value="DELTA 8-(E)-SPHINGOLIPID DESATURASE"/>
    <property type="match status" value="1"/>
</dbReference>
<dbReference type="HOGENOM" id="CLU_652854_0_0_6"/>
<keyword evidence="7 12" id="KW-1133">Transmembrane helix</keyword>
<keyword evidence="10" id="KW-0443">Lipid metabolism</keyword>
<evidence type="ECO:0000256" key="11">
    <source>
        <dbReference type="ARBA" id="ARBA00023136"/>
    </source>
</evidence>
<dbReference type="AlphaFoldDB" id="G3IYK6"/>
<accession>G3IYK6</accession>
<keyword evidence="5 12" id="KW-0812">Transmembrane</keyword>
<feature type="domain" description="Fatty acid desaturase" evidence="13">
    <location>
        <begin position="147"/>
        <end position="399"/>
    </location>
</feature>
<keyword evidence="9" id="KW-0408">Iron</keyword>
<proteinExistence type="inferred from homology"/>
<evidence type="ECO:0000256" key="1">
    <source>
        <dbReference type="ARBA" id="ARBA00004141"/>
    </source>
</evidence>
<dbReference type="PANTHER" id="PTHR19353">
    <property type="entry name" value="FATTY ACID DESATURASE 2"/>
    <property type="match status" value="1"/>
</dbReference>
<evidence type="ECO:0000256" key="12">
    <source>
        <dbReference type="SAM" id="Phobius"/>
    </source>
</evidence>
<dbReference type="GO" id="GO:0016717">
    <property type="term" value="F:oxidoreductase activity, acting on paired donors, with oxidation of a pair of donors resulting in the reduction of molecular oxygen to two molecules of water"/>
    <property type="evidence" value="ECO:0007669"/>
    <property type="project" value="TreeGrafter"/>
</dbReference>
<gene>
    <name evidence="14" type="ORF">Mettu_3180</name>
</gene>
<evidence type="ECO:0000256" key="6">
    <source>
        <dbReference type="ARBA" id="ARBA00022723"/>
    </source>
</evidence>
<dbReference type="GO" id="GO:0016020">
    <property type="term" value="C:membrane"/>
    <property type="evidence" value="ECO:0007669"/>
    <property type="project" value="UniProtKB-SubCell"/>
</dbReference>
<evidence type="ECO:0000259" key="13">
    <source>
        <dbReference type="Pfam" id="PF00487"/>
    </source>
</evidence>
<evidence type="ECO:0000256" key="7">
    <source>
        <dbReference type="ARBA" id="ARBA00022989"/>
    </source>
</evidence>
<keyword evidence="6" id="KW-0479">Metal-binding</keyword>
<keyword evidence="8" id="KW-0560">Oxidoreductase</keyword>
<comment type="similarity">
    <text evidence="3">Belongs to the fatty acid desaturase type 1 family.</text>
</comment>
<keyword evidence="15" id="KW-1185">Reference proteome</keyword>
<dbReference type="GO" id="GO:0006629">
    <property type="term" value="P:lipid metabolic process"/>
    <property type="evidence" value="ECO:0007669"/>
    <property type="project" value="UniProtKB-KW"/>
</dbReference>
<reference evidence="14 15" key="1">
    <citation type="submission" date="2011-06" db="EMBL/GenBank/DDBJ databases">
        <title>Genomic sequence of Methylobacter tundripaludum SV96.</title>
        <authorList>
            <consortium name="US DOE Joint Genome Institute"/>
            <person name="Lucas S."/>
            <person name="Han J."/>
            <person name="Lapidus A."/>
            <person name="Cheng J.-F."/>
            <person name="Goodwin L."/>
            <person name="Pitluck S."/>
            <person name="Held B."/>
            <person name="Detter J.C."/>
            <person name="Han C."/>
            <person name="Tapia R."/>
            <person name="Land M."/>
            <person name="Hauser L."/>
            <person name="Kyrpides N."/>
            <person name="Ivanova N."/>
            <person name="Ovchinnikova G."/>
            <person name="Pagani I."/>
            <person name="Klotz M.G."/>
            <person name="Dispirito A.A."/>
            <person name="Murrell J.C."/>
            <person name="Dunfield P."/>
            <person name="Kalyuzhnaya M.G."/>
            <person name="Svenning M."/>
            <person name="Trotsenko Y.A."/>
            <person name="Stein L.Y."/>
            <person name="Woyke T."/>
        </authorList>
    </citation>
    <scope>NUCLEOTIDE SEQUENCE [LARGE SCALE GENOMIC DNA]</scope>
    <source>
        <strain evidence="15">ATCC BAA-1195 / DSM 17260 / SV96</strain>
    </source>
</reference>
<keyword evidence="11 12" id="KW-0472">Membrane</keyword>
<sequence>MNSAVERRDDNIIRKITDKALFWSVFQPSPTSPQQRSYSTSHQLHLQGQQVLSLHSYQSVDREQLAKDINEIHQQALANIGIDDFEHLTRMERWGKICSIIGYGTAWIFPNPISALLISQGSFTRWTQVGHPIVHRAYDKVEGVDKNYTSKKFAQGWRRFMDWPDWFTVAGWHHEHDVLHHYSLGEKADPNNAQHNMEWLRQSGLPMWLRYVIVAFFSGIWKLVYYTPRTHKELHLNSARQQGEPKPVMTRIGAWSLFTEQGRSFWLQSILPYIAYRFVLLPLLFLPLGSFAALSVLINSILAEIFTNMHSFLVMIPNHAGDDVMMFDEKAKGKGEFYLRQILGSVNYPTGSNLNDFFYGWLNYQVEHHLWPNMPLSQYQKVQPQVMALCKKHNIPYLQQSVFKRLLKAVDVMVGKTSMLKPVVA</sequence>
<comment type="subcellular location">
    <subcellularLocation>
        <location evidence="1">Membrane</location>
        <topology evidence="1">Multi-pass membrane protein</topology>
    </subcellularLocation>
</comment>
<evidence type="ECO:0000256" key="9">
    <source>
        <dbReference type="ARBA" id="ARBA00023004"/>
    </source>
</evidence>
<evidence type="ECO:0000256" key="10">
    <source>
        <dbReference type="ARBA" id="ARBA00023098"/>
    </source>
</evidence>
<feature type="transmembrane region" description="Helical" evidence="12">
    <location>
        <begin position="208"/>
        <end position="226"/>
    </location>
</feature>
<feature type="transmembrane region" description="Helical" evidence="12">
    <location>
        <begin position="274"/>
        <end position="302"/>
    </location>
</feature>
<evidence type="ECO:0000256" key="5">
    <source>
        <dbReference type="ARBA" id="ARBA00022692"/>
    </source>
</evidence>
<evidence type="ECO:0000256" key="2">
    <source>
        <dbReference type="ARBA" id="ARBA00005189"/>
    </source>
</evidence>
<name>G3IYK6_METTV</name>
<organism evidence="14 15">
    <name type="scientific">Methylobacter tundripaludum (strain ATCC BAA-1195 / DSM 17260 / SV96)</name>
    <dbReference type="NCBI Taxonomy" id="697282"/>
    <lineage>
        <taxon>Bacteria</taxon>
        <taxon>Pseudomonadati</taxon>
        <taxon>Pseudomonadota</taxon>
        <taxon>Gammaproteobacteria</taxon>
        <taxon>Methylococcales</taxon>
        <taxon>Methylococcaceae</taxon>
        <taxon>Methylobacter</taxon>
    </lineage>
</organism>
<dbReference type="GO" id="GO:0046872">
    <property type="term" value="F:metal ion binding"/>
    <property type="evidence" value="ECO:0007669"/>
    <property type="project" value="UniProtKB-KW"/>
</dbReference>
<evidence type="ECO:0000256" key="8">
    <source>
        <dbReference type="ARBA" id="ARBA00023002"/>
    </source>
</evidence>
<dbReference type="eggNOG" id="COG3239">
    <property type="taxonomic scope" value="Bacteria"/>
</dbReference>
<evidence type="ECO:0000313" key="15">
    <source>
        <dbReference type="Proteomes" id="UP000004664"/>
    </source>
</evidence>
<dbReference type="STRING" id="697282.Mettu_3180"/>
<keyword evidence="4" id="KW-0349">Heme</keyword>
<protein>
    <submittedName>
        <fullName evidence="14">Fatty acid desaturase</fullName>
    </submittedName>
</protein>
<dbReference type="InterPro" id="IPR012171">
    <property type="entry name" value="Fatty_acid_desaturase"/>
</dbReference>